<dbReference type="PANTHER" id="PTHR20883:SF14">
    <property type="entry name" value="PHYTANOYL-COA DIOXYGENASE"/>
    <property type="match status" value="1"/>
</dbReference>
<dbReference type="OrthoDB" id="191382at2759"/>
<comment type="caution">
    <text evidence="3">The sequence shown here is derived from an EMBL/GenBank/DDBJ whole genome shotgun (WGS) entry which is preliminary data.</text>
</comment>
<evidence type="ECO:0000256" key="2">
    <source>
        <dbReference type="SAM" id="MobiDB-lite"/>
    </source>
</evidence>
<keyword evidence="4" id="KW-1185">Reference proteome</keyword>
<protein>
    <submittedName>
        <fullName evidence="3">Phytanoyl-dioxygenase domain-containing protein</fullName>
    </submittedName>
</protein>
<feature type="compositionally biased region" description="Basic and acidic residues" evidence="2">
    <location>
        <begin position="391"/>
        <end position="403"/>
    </location>
</feature>
<accession>W7TDI2</accession>
<reference evidence="3 4" key="1">
    <citation type="journal article" date="2014" name="Mol. Plant">
        <title>Chromosome Scale Genome Assembly and Transcriptome Profiling of Nannochloropsis gaditana in Nitrogen Depletion.</title>
        <authorList>
            <person name="Corteggiani Carpinelli E."/>
            <person name="Telatin A."/>
            <person name="Vitulo N."/>
            <person name="Forcato C."/>
            <person name="D'Angelo M."/>
            <person name="Schiavon R."/>
            <person name="Vezzi A."/>
            <person name="Giacometti G.M."/>
            <person name="Morosinotto T."/>
            <person name="Valle G."/>
        </authorList>
    </citation>
    <scope>NUCLEOTIDE SEQUENCE [LARGE SCALE GENOMIC DNA]</scope>
    <source>
        <strain evidence="3 4">B-31</strain>
    </source>
</reference>
<gene>
    <name evidence="3" type="ORF">Naga_100105g18</name>
</gene>
<dbReference type="AlphaFoldDB" id="W7TDI2"/>
<dbReference type="GO" id="GO:0051213">
    <property type="term" value="F:dioxygenase activity"/>
    <property type="evidence" value="ECO:0007669"/>
    <property type="project" value="UniProtKB-KW"/>
</dbReference>
<dbReference type="SUPFAM" id="SSF51197">
    <property type="entry name" value="Clavaminate synthase-like"/>
    <property type="match status" value="1"/>
</dbReference>
<dbReference type="PANTHER" id="PTHR20883">
    <property type="entry name" value="PHYTANOYL-COA DIOXYGENASE DOMAIN CONTAINING 1"/>
    <property type="match status" value="1"/>
</dbReference>
<sequence length="470" mass="50790">MDVVDNAGSFAFEKQIQTLKTRSAATMNVDPPPWLTRPYSTQGPLNKKELDHFFQEGYLIKRDVFAPSELQPVMDDIDSQVDALAHKLLQAGRITDVCPSLGFYRRMAAIEAQCPGASVLLHKNPDLPPSFRALWSDPRLLDIAQQLLGGPSVPVAGHPVWNLRVKVPQTASSVVPWHQDAAYLDPEAAATLEVASRLSPPPYLPATPDFSLSSPTPSVLPFSSSQVTAWIPLLDANAANGCLQVMRRAHQSGRTARHTCCVGGTWYVEMDLDDASSRLGMDCRDESFWDTCEVPLGSVLFLSNLIPHRSLPNVSAHIRWSIDLRWQDAREPAGFWGIKDMVLMREGGKEGGTREGYLVDWDGFLAVDRGEAQSQAAARAKRAGEGGQDGGKVEGREIEGEGESGKDMVLAAAAAASDALTPVISGPWMLRWDLVHHNAHTAGFGGRAGGRAGGREGGGARGMAQGLTEE</sequence>
<evidence type="ECO:0000256" key="1">
    <source>
        <dbReference type="ARBA" id="ARBA00001962"/>
    </source>
</evidence>
<evidence type="ECO:0000313" key="4">
    <source>
        <dbReference type="Proteomes" id="UP000019335"/>
    </source>
</evidence>
<name>W7TDI2_9STRA</name>
<organism evidence="3 4">
    <name type="scientific">Nannochloropsis gaditana</name>
    <dbReference type="NCBI Taxonomy" id="72520"/>
    <lineage>
        <taxon>Eukaryota</taxon>
        <taxon>Sar</taxon>
        <taxon>Stramenopiles</taxon>
        <taxon>Ochrophyta</taxon>
        <taxon>Eustigmatophyceae</taxon>
        <taxon>Eustigmatales</taxon>
        <taxon>Monodopsidaceae</taxon>
        <taxon>Nannochloropsis</taxon>
    </lineage>
</organism>
<comment type="cofactor">
    <cofactor evidence="1">
        <name>Fe cation</name>
        <dbReference type="ChEBI" id="CHEBI:24875"/>
    </cofactor>
</comment>
<feature type="region of interest" description="Disordered" evidence="2">
    <location>
        <begin position="376"/>
        <end position="403"/>
    </location>
</feature>
<proteinExistence type="predicted"/>
<dbReference type="Proteomes" id="UP000019335">
    <property type="component" value="Chromosome 14"/>
</dbReference>
<dbReference type="InterPro" id="IPR008775">
    <property type="entry name" value="Phytyl_CoA_dOase-like"/>
</dbReference>
<dbReference type="Pfam" id="PF05721">
    <property type="entry name" value="PhyH"/>
    <property type="match status" value="1"/>
</dbReference>
<dbReference type="EMBL" id="AZIL01001303">
    <property type="protein sequence ID" value="EWM24347.1"/>
    <property type="molecule type" value="Genomic_DNA"/>
</dbReference>
<keyword evidence="3" id="KW-0223">Dioxygenase</keyword>
<dbReference type="Gene3D" id="2.60.120.620">
    <property type="entry name" value="q2cbj1_9rhob like domain"/>
    <property type="match status" value="2"/>
</dbReference>
<feature type="region of interest" description="Disordered" evidence="2">
    <location>
        <begin position="443"/>
        <end position="470"/>
    </location>
</feature>
<keyword evidence="3" id="KW-0560">Oxidoreductase</keyword>
<evidence type="ECO:0000313" key="3">
    <source>
        <dbReference type="EMBL" id="EWM24347.1"/>
    </source>
</evidence>
<feature type="compositionally biased region" description="Gly residues" evidence="2">
    <location>
        <begin position="443"/>
        <end position="461"/>
    </location>
</feature>